<sequence length="208" mass="20734">MSGLLRTEGVGAWVLDRLGAGARTPRVRGGPPEVEVRTGPAVPAVVLRVVLALAGAGAVLVAQGAPGAAPGTGGLVVLLAVGVAPAVVPRLPSAAVLLLLLGAWLVVHDPAPPLVLAGLVLLVHVVLRLAPVVALTGWRSRVEVAVLRTDLRAALAAQAGAQALALVAGAVAGSGGGSGWRVAGLVVVLVLTSLALARPERPWWRAQP</sequence>
<dbReference type="EMBL" id="JAUSVM010000001">
    <property type="protein sequence ID" value="MDQ0425506.1"/>
    <property type="molecule type" value="Genomic_DNA"/>
</dbReference>
<dbReference type="Proteomes" id="UP001240250">
    <property type="component" value="Unassembled WGS sequence"/>
</dbReference>
<evidence type="ECO:0000256" key="1">
    <source>
        <dbReference type="SAM" id="Phobius"/>
    </source>
</evidence>
<reference evidence="2 3" key="1">
    <citation type="submission" date="2023-07" db="EMBL/GenBank/DDBJ databases">
        <title>Sequencing the genomes of 1000 actinobacteria strains.</title>
        <authorList>
            <person name="Klenk H.-P."/>
        </authorList>
    </citation>
    <scope>NUCLEOTIDE SEQUENCE [LARGE SCALE GENOMIC DNA]</scope>
    <source>
        <strain evidence="2 3">DSM 14785</strain>
    </source>
</reference>
<evidence type="ECO:0000313" key="3">
    <source>
        <dbReference type="Proteomes" id="UP001240250"/>
    </source>
</evidence>
<feature type="transmembrane region" description="Helical" evidence="1">
    <location>
        <begin position="178"/>
        <end position="197"/>
    </location>
</feature>
<gene>
    <name evidence="2" type="ORF">JO380_001887</name>
</gene>
<evidence type="ECO:0000313" key="2">
    <source>
        <dbReference type="EMBL" id="MDQ0425506.1"/>
    </source>
</evidence>
<keyword evidence="1" id="KW-0472">Membrane</keyword>
<feature type="transmembrane region" description="Helical" evidence="1">
    <location>
        <begin position="74"/>
        <end position="107"/>
    </location>
</feature>
<organism evidence="2 3">
    <name type="scientific">Cellulomonas iranensis</name>
    <dbReference type="NCBI Taxonomy" id="76862"/>
    <lineage>
        <taxon>Bacteria</taxon>
        <taxon>Bacillati</taxon>
        <taxon>Actinomycetota</taxon>
        <taxon>Actinomycetes</taxon>
        <taxon>Micrococcales</taxon>
        <taxon>Cellulomonadaceae</taxon>
        <taxon>Cellulomonas</taxon>
    </lineage>
</organism>
<accession>A0ABU0GJF5</accession>
<comment type="caution">
    <text evidence="2">The sequence shown here is derived from an EMBL/GenBank/DDBJ whole genome shotgun (WGS) entry which is preliminary data.</text>
</comment>
<keyword evidence="1" id="KW-1133">Transmembrane helix</keyword>
<keyword evidence="3" id="KW-1185">Reference proteome</keyword>
<feature type="transmembrane region" description="Helical" evidence="1">
    <location>
        <begin position="150"/>
        <end position="172"/>
    </location>
</feature>
<proteinExistence type="predicted"/>
<name>A0ABU0GJF5_9CELL</name>
<feature type="transmembrane region" description="Helical" evidence="1">
    <location>
        <begin position="113"/>
        <end position="138"/>
    </location>
</feature>
<feature type="transmembrane region" description="Helical" evidence="1">
    <location>
        <begin position="41"/>
        <end position="62"/>
    </location>
</feature>
<keyword evidence="1" id="KW-0812">Transmembrane</keyword>
<protein>
    <submittedName>
        <fullName evidence="2">Uncharacterized protein</fullName>
    </submittedName>
</protein>
<dbReference type="RefSeq" id="WP_087508445.1">
    <property type="nucleotide sequence ID" value="NZ_CP084585.1"/>
</dbReference>